<evidence type="ECO:0000259" key="4">
    <source>
        <dbReference type="PROSITE" id="PS51471"/>
    </source>
</evidence>
<dbReference type="GeneID" id="95599910"/>
<protein>
    <submittedName>
        <fullName evidence="5">Isopenicillin N synthase family oxygenase</fullName>
    </submittedName>
</protein>
<feature type="domain" description="Fe2OG dioxygenase" evidence="4">
    <location>
        <begin position="174"/>
        <end position="284"/>
    </location>
</feature>
<dbReference type="InterPro" id="IPR026992">
    <property type="entry name" value="DIOX_N"/>
</dbReference>
<comment type="similarity">
    <text evidence="3">Belongs to the iron/ascorbate-dependent oxidoreductase family.</text>
</comment>
<dbReference type="Pfam" id="PF03171">
    <property type="entry name" value="2OG-FeII_Oxy"/>
    <property type="match status" value="1"/>
</dbReference>
<dbReference type="InterPro" id="IPR050231">
    <property type="entry name" value="Iron_ascorbate_oxido_reductase"/>
</dbReference>
<name>A0ABY6QTP1_9ACTN</name>
<keyword evidence="3" id="KW-0560">Oxidoreductase</keyword>
<dbReference type="InterPro" id="IPR044861">
    <property type="entry name" value="IPNS-like_FE2OG_OXY"/>
</dbReference>
<keyword evidence="3" id="KW-0408">Iron</keyword>
<dbReference type="InterPro" id="IPR005123">
    <property type="entry name" value="Oxoglu/Fe-dep_dioxygenase_dom"/>
</dbReference>
<keyword evidence="2" id="KW-0045">Antibiotic biosynthesis</keyword>
<dbReference type="PROSITE" id="PS51471">
    <property type="entry name" value="FE2OG_OXY"/>
    <property type="match status" value="1"/>
</dbReference>
<dbReference type="EMBL" id="CP084204">
    <property type="protein sequence ID" value="UZX21158.1"/>
    <property type="molecule type" value="Genomic_DNA"/>
</dbReference>
<evidence type="ECO:0000256" key="1">
    <source>
        <dbReference type="ARBA" id="ARBA00004792"/>
    </source>
</evidence>
<organism evidence="5 6">
    <name type="scientific">Streptomyces tanashiensis</name>
    <dbReference type="NCBI Taxonomy" id="67367"/>
    <lineage>
        <taxon>Bacteria</taxon>
        <taxon>Bacillati</taxon>
        <taxon>Actinomycetota</taxon>
        <taxon>Actinomycetes</taxon>
        <taxon>Kitasatosporales</taxon>
        <taxon>Streptomycetaceae</taxon>
        <taxon>Streptomyces</taxon>
    </lineage>
</organism>
<dbReference type="PANTHER" id="PTHR47990">
    <property type="entry name" value="2-OXOGLUTARATE (2OG) AND FE(II)-DEPENDENT OXYGENASE SUPERFAMILY PROTEIN-RELATED"/>
    <property type="match status" value="1"/>
</dbReference>
<comment type="pathway">
    <text evidence="1">Antibiotic biosynthesis.</text>
</comment>
<dbReference type="SUPFAM" id="SSF51197">
    <property type="entry name" value="Clavaminate synthase-like"/>
    <property type="match status" value="1"/>
</dbReference>
<evidence type="ECO:0000313" key="5">
    <source>
        <dbReference type="EMBL" id="UZX21158.1"/>
    </source>
</evidence>
<gene>
    <name evidence="5" type="ORF">LDH80_10685</name>
</gene>
<dbReference type="InterPro" id="IPR027443">
    <property type="entry name" value="IPNS-like_sf"/>
</dbReference>
<evidence type="ECO:0000313" key="6">
    <source>
        <dbReference type="Proteomes" id="UP001164506"/>
    </source>
</evidence>
<dbReference type="RefSeq" id="WP_190106427.1">
    <property type="nucleotide sequence ID" value="NZ_BMUH01000016.1"/>
</dbReference>
<evidence type="ECO:0000256" key="2">
    <source>
        <dbReference type="ARBA" id="ARBA00023194"/>
    </source>
</evidence>
<reference evidence="5" key="1">
    <citation type="submission" date="2021-09" db="EMBL/GenBank/DDBJ databases">
        <title>Complete genome sequence and metabolic characterization of Streptomyces tanashiensis DSM 731 the producer of antibacterial Kalafungin and diverse secondary metabolites.</title>
        <authorList>
            <person name="Abbasi M.N."/>
            <person name="Anwar M.N."/>
            <person name="Alam K."/>
            <person name="Shoaib M."/>
            <person name="Lin Z."/>
            <person name="Hayat M."/>
            <person name="Ali M.I."/>
            <person name="Malik H.M.T."/>
            <person name="Ahmed I."/>
            <person name="Li A."/>
            <person name="Hailong Wang H."/>
            <person name="Zhang Y."/>
        </authorList>
    </citation>
    <scope>NUCLEOTIDE SEQUENCE</scope>
    <source>
        <strain evidence="5">Kala</strain>
    </source>
</reference>
<dbReference type="Proteomes" id="UP001164506">
    <property type="component" value="Chromosome"/>
</dbReference>
<keyword evidence="3" id="KW-0479">Metal-binding</keyword>
<sequence>MPEIFPVIDLTPWFEGGGDERAEVAKQVDEALRTSGILLVTGHRVPSELRDRTRAVAREFFRLPADVKGRSSIAFGGRGWIAPRFAEAEGYEGTASMAPDLKESFSFGADRVTGDDAVDARWFRPNTWPAEVPGMRPVVTEYIERMHALSDELMSLCAVALGLGADFFASYLDHPTYGFNFNRYPPVDPTRPPAPGQFNVAPHTDFGTITVLDREPGPGGLQVYTSEDTWVDAPYVPEALTVNIGDLLARWTGDRWHATRHRVLPPQASAPQDDLISLVYFYETNHNALIESMEPPIGRTSFPSVLSHEYLRSRLASIAPKAKH</sequence>
<keyword evidence="6" id="KW-1185">Reference proteome</keyword>
<dbReference type="Pfam" id="PF14226">
    <property type="entry name" value="DIOX_N"/>
    <property type="match status" value="1"/>
</dbReference>
<proteinExistence type="inferred from homology"/>
<evidence type="ECO:0000256" key="3">
    <source>
        <dbReference type="RuleBase" id="RU003682"/>
    </source>
</evidence>
<accession>A0ABY6QTP1</accession>
<dbReference type="Gene3D" id="2.60.120.330">
    <property type="entry name" value="B-lactam Antibiotic, Isopenicillin N Synthase, Chain"/>
    <property type="match status" value="1"/>
</dbReference>